<dbReference type="PANTHER" id="PTHR41259">
    <property type="entry name" value="DOUBLE-STRAND BREAK REPAIR RAD50 ATPASE, PUTATIVE-RELATED"/>
    <property type="match status" value="1"/>
</dbReference>
<accession>H5UTC0</accession>
<feature type="coiled-coil region" evidence="1">
    <location>
        <begin position="789"/>
        <end position="823"/>
    </location>
</feature>
<name>H5UTC0_9MICO</name>
<dbReference type="Gene3D" id="3.40.50.300">
    <property type="entry name" value="P-loop containing nucleotide triphosphate hydrolases"/>
    <property type="match status" value="2"/>
</dbReference>
<feature type="coiled-coil region" evidence="1">
    <location>
        <begin position="195"/>
        <end position="253"/>
    </location>
</feature>
<dbReference type="AlphaFoldDB" id="H5UTC0"/>
<dbReference type="OrthoDB" id="3177877at2"/>
<evidence type="ECO:0000313" key="3">
    <source>
        <dbReference type="EMBL" id="GAB48978.1"/>
    </source>
</evidence>
<comment type="caution">
    <text evidence="3">The sequence shown here is derived from an EMBL/GenBank/DDBJ whole genome shotgun (WGS) entry which is preliminary data.</text>
</comment>
<dbReference type="RefSeq" id="WP_009482876.1">
    <property type="nucleotide sequence ID" value="NZ_BAFE01000068.1"/>
</dbReference>
<sequence>MRLHRIVLTHVKGVADREIVFPDSGIVVVEGENEAGKTTMIEALDLLFEEKDSSKKRHVLTMRPVGLDVSSAVEAEISSGPYRFTYRKQWFRKPSTVLTVHAPRREQLTGAAAHDRVREILEETTDADLWRAMRLMQATPLTATDLSGSTALSAALDEAAGQAGSAGGEGDSILEAAEGVYREFFTATGRPTGEYREAETRLDAARAARDEAAAAVREVADDVARHTTAVHELDRLAAQLEAGEATEAELQEQWEVAQRVVREAEHLATRTAMARQAYESALDTARRREELVAEIDGFDRALAEAEAELERCRAEVDPGQERLTAALDAAERARAQQREARRAASGAESDIALVADLADLTVLAGRLSRLDEVVDARRAAREAARGARFEASLPRLEAAERAVEIARAEWRAGSPTWRVVPLAEGETVLVDGEETTLAEAVDGVVGATTSLEVPGRVRIEIEPAAGAVDRAEVVARAEAELADLLAAAGVADLAAARAAAERASDLEARCAEVEAQVGAVLGGSDVDSLRERGDQLLAHVVELVARRLDAQREARAVRGAATTSDEPSAAVNDAAVAGDVEEDVDGLDEGDVVLATLRDSVPADVDEALTGRVVAWILATADADHPDEAVPADDAPERVLRAVASRARAREKAVEEEIAAAEAEIEVLRTAVEAARLRAARAEVGVESARSGLTEATQRLTTARERESDEALAARVVDTQAALGEARARESDVAAEVDRYDPDSLRVRLEGASAAAASLRRRFGQARDERLEIEARLRHAGEQGRAERLTEAESAVARAERTLAGLRRRAEAARTLVEALTRHRDEVRSAYVEPFGRAVSRLGRVVYGPEFDVEIGPGLTIDARLIGEERIPYEALSSGAKEQMSILSRLACASLVDPEQGAPVILDDAMGYSDPGRLQRVCSAFSLVGGDAQIILLTCTPGRYAAIPDAHVIQV</sequence>
<keyword evidence="1" id="KW-0175">Coiled coil</keyword>
<evidence type="ECO:0000313" key="4">
    <source>
        <dbReference type="Proteomes" id="UP000004367"/>
    </source>
</evidence>
<organism evidence="3 4">
    <name type="scientific">Mobilicoccus pelagius NBRC 104925</name>
    <dbReference type="NCBI Taxonomy" id="1089455"/>
    <lineage>
        <taxon>Bacteria</taxon>
        <taxon>Bacillati</taxon>
        <taxon>Actinomycetota</taxon>
        <taxon>Actinomycetes</taxon>
        <taxon>Micrococcales</taxon>
        <taxon>Dermatophilaceae</taxon>
        <taxon>Mobilicoccus</taxon>
    </lineage>
</organism>
<gene>
    <name evidence="3" type="ORF">MOPEL_091_00230</name>
</gene>
<reference evidence="3 4" key="1">
    <citation type="submission" date="2012-02" db="EMBL/GenBank/DDBJ databases">
        <title>Whole genome shotgun sequence of Mobilicoccus pelagius NBRC 104925.</title>
        <authorList>
            <person name="Yoshida Y."/>
            <person name="Hosoyama A."/>
            <person name="Tsuchikane K."/>
            <person name="Katsumata H."/>
            <person name="Yamazaki S."/>
            <person name="Fujita N."/>
        </authorList>
    </citation>
    <scope>NUCLEOTIDE SEQUENCE [LARGE SCALE GENOMIC DNA]</scope>
    <source>
        <strain evidence="3 4">NBRC 104925</strain>
    </source>
</reference>
<dbReference type="SUPFAM" id="SSF52540">
    <property type="entry name" value="P-loop containing nucleoside triphosphate hydrolases"/>
    <property type="match status" value="1"/>
</dbReference>
<dbReference type="Proteomes" id="UP000004367">
    <property type="component" value="Unassembled WGS sequence"/>
</dbReference>
<evidence type="ECO:0000256" key="1">
    <source>
        <dbReference type="SAM" id="Coils"/>
    </source>
</evidence>
<dbReference type="EMBL" id="BAFE01000068">
    <property type="protein sequence ID" value="GAB48978.1"/>
    <property type="molecule type" value="Genomic_DNA"/>
</dbReference>
<evidence type="ECO:0000259" key="2">
    <source>
        <dbReference type="Pfam" id="PF13514"/>
    </source>
</evidence>
<protein>
    <recommendedName>
        <fullName evidence="2">YhaN AAA domain-containing protein</fullName>
    </recommendedName>
</protein>
<feature type="coiled-coil region" evidence="1">
    <location>
        <begin position="644"/>
        <end position="678"/>
    </location>
</feature>
<feature type="coiled-coil region" evidence="1">
    <location>
        <begin position="288"/>
        <end position="350"/>
    </location>
</feature>
<dbReference type="STRING" id="1089455.MOPEL_091_00230"/>
<dbReference type="InterPro" id="IPR038734">
    <property type="entry name" value="YhaN_AAA"/>
</dbReference>
<dbReference type="PANTHER" id="PTHR41259:SF1">
    <property type="entry name" value="DOUBLE-STRAND BREAK REPAIR RAD50 ATPASE, PUTATIVE-RELATED"/>
    <property type="match status" value="1"/>
</dbReference>
<feature type="domain" description="YhaN AAA" evidence="2">
    <location>
        <begin position="1"/>
        <end position="214"/>
    </location>
</feature>
<dbReference type="InterPro" id="IPR027417">
    <property type="entry name" value="P-loop_NTPase"/>
</dbReference>
<keyword evidence="4" id="KW-1185">Reference proteome</keyword>
<dbReference type="Pfam" id="PF13514">
    <property type="entry name" value="AAA_27"/>
    <property type="match status" value="1"/>
</dbReference>
<proteinExistence type="predicted"/>
<dbReference type="eggNOG" id="COG0419">
    <property type="taxonomic scope" value="Bacteria"/>
</dbReference>